<accession>A0A7C8IHR9</accession>
<feature type="region of interest" description="Disordered" evidence="1">
    <location>
        <begin position="70"/>
        <end position="89"/>
    </location>
</feature>
<keyword evidence="4" id="KW-1185">Reference proteome</keyword>
<dbReference type="OrthoDB" id="4738054at2759"/>
<dbReference type="AlphaFoldDB" id="A0A7C8IHR9"/>
<gene>
    <name evidence="3" type="ORF">GQX73_g9618</name>
</gene>
<protein>
    <submittedName>
        <fullName evidence="3">Uncharacterized protein</fullName>
    </submittedName>
</protein>
<evidence type="ECO:0000256" key="1">
    <source>
        <dbReference type="SAM" id="MobiDB-lite"/>
    </source>
</evidence>
<proteinExistence type="predicted"/>
<name>A0A7C8IHR9_9PEZI</name>
<evidence type="ECO:0000256" key="2">
    <source>
        <dbReference type="SAM" id="SignalP"/>
    </source>
</evidence>
<feature type="chain" id="PRO_5028839864" evidence="2">
    <location>
        <begin position="20"/>
        <end position="99"/>
    </location>
</feature>
<organism evidence="3 4">
    <name type="scientific">Xylaria multiplex</name>
    <dbReference type="NCBI Taxonomy" id="323545"/>
    <lineage>
        <taxon>Eukaryota</taxon>
        <taxon>Fungi</taxon>
        <taxon>Dikarya</taxon>
        <taxon>Ascomycota</taxon>
        <taxon>Pezizomycotina</taxon>
        <taxon>Sordariomycetes</taxon>
        <taxon>Xylariomycetidae</taxon>
        <taxon>Xylariales</taxon>
        <taxon>Xylariaceae</taxon>
        <taxon>Xylaria</taxon>
    </lineage>
</organism>
<sequence length="99" mass="10644">MQFKAYISILVALAGVVSSAPTPADSAIETPEGGLIKKSANGRFKPVWVVGFDEDEEKGEHIGFRLIEKGGEGAGSHAKSHGGHAETSSDEKQAFWYYY</sequence>
<keyword evidence="2" id="KW-0732">Signal</keyword>
<evidence type="ECO:0000313" key="4">
    <source>
        <dbReference type="Proteomes" id="UP000481858"/>
    </source>
</evidence>
<comment type="caution">
    <text evidence="3">The sequence shown here is derived from an EMBL/GenBank/DDBJ whole genome shotgun (WGS) entry which is preliminary data.</text>
</comment>
<evidence type="ECO:0000313" key="3">
    <source>
        <dbReference type="EMBL" id="KAF2963961.1"/>
    </source>
</evidence>
<dbReference type="EMBL" id="WUBL01000173">
    <property type="protein sequence ID" value="KAF2963961.1"/>
    <property type="molecule type" value="Genomic_DNA"/>
</dbReference>
<dbReference type="Proteomes" id="UP000481858">
    <property type="component" value="Unassembled WGS sequence"/>
</dbReference>
<feature type="signal peptide" evidence="2">
    <location>
        <begin position="1"/>
        <end position="19"/>
    </location>
</feature>
<dbReference type="InParanoid" id="A0A7C8IHR9"/>
<reference evidence="3 4" key="1">
    <citation type="submission" date="2019-12" db="EMBL/GenBank/DDBJ databases">
        <title>Draft genome sequence of the ascomycete Xylaria multiplex DSM 110363.</title>
        <authorList>
            <person name="Buettner E."/>
            <person name="Kellner H."/>
        </authorList>
    </citation>
    <scope>NUCLEOTIDE SEQUENCE [LARGE SCALE GENOMIC DNA]</scope>
    <source>
        <strain evidence="3 4">DSM 110363</strain>
    </source>
</reference>